<dbReference type="PROSITE" id="PS00502">
    <property type="entry name" value="POLYGALACTURONASE"/>
    <property type="match status" value="1"/>
</dbReference>
<dbReference type="GO" id="GO:0071555">
    <property type="term" value="P:cell wall organization"/>
    <property type="evidence" value="ECO:0007669"/>
    <property type="project" value="UniProtKB-KW"/>
</dbReference>
<evidence type="ECO:0000256" key="4">
    <source>
        <dbReference type="ARBA" id="ARBA00022525"/>
    </source>
</evidence>
<evidence type="ECO:0000256" key="7">
    <source>
        <dbReference type="ARBA" id="ARBA00023316"/>
    </source>
</evidence>
<feature type="active site" evidence="8">
    <location>
        <position position="363"/>
    </location>
</feature>
<evidence type="ECO:0000256" key="3">
    <source>
        <dbReference type="ARBA" id="ARBA00022512"/>
    </source>
</evidence>
<evidence type="ECO:0000256" key="8">
    <source>
        <dbReference type="PROSITE-ProRule" id="PRU10052"/>
    </source>
</evidence>
<keyword evidence="6 9" id="KW-0326">Glycosidase</keyword>
<dbReference type="InterPro" id="IPR000743">
    <property type="entry name" value="Glyco_hydro_28"/>
</dbReference>
<dbReference type="GO" id="GO:0004650">
    <property type="term" value="F:polygalacturonase activity"/>
    <property type="evidence" value="ECO:0007669"/>
    <property type="project" value="InterPro"/>
</dbReference>
<evidence type="ECO:0008006" key="12">
    <source>
        <dbReference type="Google" id="ProtNLM"/>
    </source>
</evidence>
<proteinExistence type="inferred from homology"/>
<comment type="subcellular location">
    <subcellularLocation>
        <location evidence="1">Secreted</location>
        <location evidence="1">Cell wall</location>
    </subcellularLocation>
</comment>
<dbReference type="Gene3D" id="2.160.20.10">
    <property type="entry name" value="Single-stranded right-handed beta-helix, Pectin lyase-like"/>
    <property type="match status" value="2"/>
</dbReference>
<evidence type="ECO:0000256" key="6">
    <source>
        <dbReference type="ARBA" id="ARBA00023295"/>
    </source>
</evidence>
<dbReference type="SMART" id="SM00710">
    <property type="entry name" value="PbH1"/>
    <property type="match status" value="5"/>
</dbReference>
<evidence type="ECO:0000256" key="1">
    <source>
        <dbReference type="ARBA" id="ARBA00004191"/>
    </source>
</evidence>
<dbReference type="Pfam" id="PF00295">
    <property type="entry name" value="Glyco_hydro_28"/>
    <property type="match status" value="3"/>
</dbReference>
<keyword evidence="11" id="KW-1185">Reference proteome</keyword>
<evidence type="ECO:0000256" key="5">
    <source>
        <dbReference type="ARBA" id="ARBA00022801"/>
    </source>
</evidence>
<keyword evidence="3" id="KW-0134">Cell wall</keyword>
<accession>A0A9J5W3L3</accession>
<organism evidence="10 11">
    <name type="scientific">Solanum commersonii</name>
    <name type="common">Commerson's wild potato</name>
    <name type="synonym">Commerson's nightshade</name>
    <dbReference type="NCBI Taxonomy" id="4109"/>
    <lineage>
        <taxon>Eukaryota</taxon>
        <taxon>Viridiplantae</taxon>
        <taxon>Streptophyta</taxon>
        <taxon>Embryophyta</taxon>
        <taxon>Tracheophyta</taxon>
        <taxon>Spermatophyta</taxon>
        <taxon>Magnoliopsida</taxon>
        <taxon>eudicotyledons</taxon>
        <taxon>Gunneridae</taxon>
        <taxon>Pentapetalae</taxon>
        <taxon>asterids</taxon>
        <taxon>lamiids</taxon>
        <taxon>Solanales</taxon>
        <taxon>Solanaceae</taxon>
        <taxon>Solanoideae</taxon>
        <taxon>Solaneae</taxon>
        <taxon>Solanum</taxon>
    </lineage>
</organism>
<keyword evidence="4" id="KW-0964">Secreted</keyword>
<reference evidence="10 11" key="1">
    <citation type="submission" date="2020-09" db="EMBL/GenBank/DDBJ databases">
        <title>De no assembly of potato wild relative species, Solanum commersonii.</title>
        <authorList>
            <person name="Cho K."/>
        </authorList>
    </citation>
    <scope>NUCLEOTIDE SEQUENCE [LARGE SCALE GENOMIC DNA]</scope>
    <source>
        <strain evidence="10">LZ3.2</strain>
        <tissue evidence="10">Leaf</tissue>
    </source>
</reference>
<dbReference type="PANTHER" id="PTHR31375">
    <property type="match status" value="1"/>
</dbReference>
<keyword evidence="7" id="KW-0961">Cell wall biogenesis/degradation</keyword>
<protein>
    <recommendedName>
        <fullName evidence="12">Polygalacturonase</fullName>
    </recommendedName>
</protein>
<dbReference type="InterPro" id="IPR006626">
    <property type="entry name" value="PbH1"/>
</dbReference>
<dbReference type="InterPro" id="IPR012334">
    <property type="entry name" value="Pectin_lyas_fold"/>
</dbReference>
<dbReference type="AlphaFoldDB" id="A0A9J5W3L3"/>
<dbReference type="OrthoDB" id="187139at2759"/>
<dbReference type="SUPFAM" id="SSF51126">
    <property type="entry name" value="Pectin lyase-like"/>
    <property type="match status" value="2"/>
</dbReference>
<dbReference type="InterPro" id="IPR011050">
    <property type="entry name" value="Pectin_lyase_fold/virulence"/>
</dbReference>
<dbReference type="EMBL" id="JACXVP010000012">
    <property type="protein sequence ID" value="KAG5569876.1"/>
    <property type="molecule type" value="Genomic_DNA"/>
</dbReference>
<evidence type="ECO:0000256" key="2">
    <source>
        <dbReference type="ARBA" id="ARBA00008834"/>
    </source>
</evidence>
<evidence type="ECO:0000256" key="9">
    <source>
        <dbReference type="RuleBase" id="RU361169"/>
    </source>
</evidence>
<evidence type="ECO:0000313" key="11">
    <source>
        <dbReference type="Proteomes" id="UP000824120"/>
    </source>
</evidence>
<sequence length="529" mass="56285">MIVSPLAMKQNNFTSLKSLVDLVMNCFFISTDNGVRIKTWPASHLGVVSDIHFEDIIMQNVSNPVVIDQVYCPSGKCNKDISILPSQAKISKVAFLNIKGTSRTQSVVSLLCSKGSPCEDIEFGDIDISYSGKEGPAKSSCEKIKSNFKGKQNPVLVYFGLGVLFLAHLGESQNATFDITKYGANANADISEAVGKAFKEACASTSPSTIVIPKGTFQMNQVKLEGPCKGPIELQIQAILKAPSDPNAIKVGEWLTVNKLDFFTMSGGGTLDGQGKAAWECKQSKQCTKLPNNLSFNSLTNSIIKDITTLDSKSFHVNVNQCKNLTFINFNVKSAFSTGDDCISIGDETEQLYITKVTCGPGHGISVGSLGGNAGEKPVVGVFVKNCTFTSTDNGVRIKTWPASHPGVVSDIHFEDIIVQNVSNPIVIDQVYCPSGKCNKDLPSQVKISKVSIQNIKGTSRTQNAVTLLCSKGSPCEGVEVGDIDISYSGKEGPAKSSCENIKPNFKGKQIPAVCSADAPAPAAAAAAS</sequence>
<name>A0A9J5W3L3_SOLCO</name>
<gene>
    <name evidence="10" type="ORF">H5410_059642</name>
</gene>
<comment type="caution">
    <text evidence="10">The sequence shown here is derived from an EMBL/GenBank/DDBJ whole genome shotgun (WGS) entry which is preliminary data.</text>
</comment>
<dbReference type="GO" id="GO:0005975">
    <property type="term" value="P:carbohydrate metabolic process"/>
    <property type="evidence" value="ECO:0007669"/>
    <property type="project" value="InterPro"/>
</dbReference>
<comment type="similarity">
    <text evidence="2 9">Belongs to the glycosyl hydrolase 28 family.</text>
</comment>
<evidence type="ECO:0000313" key="10">
    <source>
        <dbReference type="EMBL" id="KAG5569876.1"/>
    </source>
</evidence>
<keyword evidence="5 9" id="KW-0378">Hydrolase</keyword>
<dbReference type="Proteomes" id="UP000824120">
    <property type="component" value="Chromosome 12"/>
</dbReference>